<name>A0AAD7GFC3_MYCRO</name>
<keyword evidence="4" id="KW-1185">Reference proteome</keyword>
<dbReference type="Pfam" id="PF24883">
    <property type="entry name" value="NPHP3_N"/>
    <property type="match status" value="1"/>
</dbReference>
<dbReference type="SUPFAM" id="SSF52540">
    <property type="entry name" value="P-loop containing nucleoside triphosphate hydrolases"/>
    <property type="match status" value="1"/>
</dbReference>
<sequence>MSLLDAYRLHISGGTFNQVAGNHTEYRSNIWLYLTYRAPGITILQRNVSGDAFYNSEQRFPPPQCHPHTRTAVQNTIQTWANEGHQAPSVMWLYGPAGTGKSAVAQTMAEKWAEVDGLAAAFFFGRHRAGGSSGKSLFPTIAYQLAGDIPQLRRCIALAVEADPAVCDKALEQQARALIINPAVESNIATHKPRMVVIDAQ</sequence>
<accession>A0AAD7GFC3</accession>
<evidence type="ECO:0000313" key="3">
    <source>
        <dbReference type="EMBL" id="KAJ7686279.1"/>
    </source>
</evidence>
<protein>
    <recommendedName>
        <fullName evidence="2">Nephrocystin 3-like N-terminal domain-containing protein</fullName>
    </recommendedName>
</protein>
<evidence type="ECO:0000313" key="4">
    <source>
        <dbReference type="Proteomes" id="UP001221757"/>
    </source>
</evidence>
<organism evidence="3 4">
    <name type="scientific">Mycena rosella</name>
    <name type="common">Pink bonnet</name>
    <name type="synonym">Agaricus rosellus</name>
    <dbReference type="NCBI Taxonomy" id="1033263"/>
    <lineage>
        <taxon>Eukaryota</taxon>
        <taxon>Fungi</taxon>
        <taxon>Dikarya</taxon>
        <taxon>Basidiomycota</taxon>
        <taxon>Agaricomycotina</taxon>
        <taxon>Agaricomycetes</taxon>
        <taxon>Agaricomycetidae</taxon>
        <taxon>Agaricales</taxon>
        <taxon>Marasmiineae</taxon>
        <taxon>Mycenaceae</taxon>
        <taxon>Mycena</taxon>
    </lineage>
</organism>
<evidence type="ECO:0000259" key="2">
    <source>
        <dbReference type="Pfam" id="PF24883"/>
    </source>
</evidence>
<keyword evidence="1" id="KW-0677">Repeat</keyword>
<dbReference type="EMBL" id="JARKIE010000097">
    <property type="protein sequence ID" value="KAJ7686279.1"/>
    <property type="molecule type" value="Genomic_DNA"/>
</dbReference>
<dbReference type="InterPro" id="IPR056884">
    <property type="entry name" value="NPHP3-like_N"/>
</dbReference>
<gene>
    <name evidence="3" type="ORF">B0H17DRAFT_1204339</name>
</gene>
<dbReference type="AlphaFoldDB" id="A0AAD7GFC3"/>
<dbReference type="Proteomes" id="UP001221757">
    <property type="component" value="Unassembled WGS sequence"/>
</dbReference>
<dbReference type="InterPro" id="IPR027417">
    <property type="entry name" value="P-loop_NTPase"/>
</dbReference>
<dbReference type="Gene3D" id="3.40.50.300">
    <property type="entry name" value="P-loop containing nucleotide triphosphate hydrolases"/>
    <property type="match status" value="1"/>
</dbReference>
<reference evidence="3" key="1">
    <citation type="submission" date="2023-03" db="EMBL/GenBank/DDBJ databases">
        <title>Massive genome expansion in bonnet fungi (Mycena s.s.) driven by repeated elements and novel gene families across ecological guilds.</title>
        <authorList>
            <consortium name="Lawrence Berkeley National Laboratory"/>
            <person name="Harder C.B."/>
            <person name="Miyauchi S."/>
            <person name="Viragh M."/>
            <person name="Kuo A."/>
            <person name="Thoen E."/>
            <person name="Andreopoulos B."/>
            <person name="Lu D."/>
            <person name="Skrede I."/>
            <person name="Drula E."/>
            <person name="Henrissat B."/>
            <person name="Morin E."/>
            <person name="Kohler A."/>
            <person name="Barry K."/>
            <person name="LaButti K."/>
            <person name="Morin E."/>
            <person name="Salamov A."/>
            <person name="Lipzen A."/>
            <person name="Mereny Z."/>
            <person name="Hegedus B."/>
            <person name="Baldrian P."/>
            <person name="Stursova M."/>
            <person name="Weitz H."/>
            <person name="Taylor A."/>
            <person name="Grigoriev I.V."/>
            <person name="Nagy L.G."/>
            <person name="Martin F."/>
            <person name="Kauserud H."/>
        </authorList>
    </citation>
    <scope>NUCLEOTIDE SEQUENCE</scope>
    <source>
        <strain evidence="3">CBHHK067</strain>
    </source>
</reference>
<evidence type="ECO:0000256" key="1">
    <source>
        <dbReference type="ARBA" id="ARBA00022737"/>
    </source>
</evidence>
<comment type="caution">
    <text evidence="3">The sequence shown here is derived from an EMBL/GenBank/DDBJ whole genome shotgun (WGS) entry which is preliminary data.</text>
</comment>
<proteinExistence type="predicted"/>
<feature type="domain" description="Nephrocystin 3-like N-terminal" evidence="2">
    <location>
        <begin position="75"/>
        <end position="200"/>
    </location>
</feature>